<dbReference type="PROSITE" id="PS50110">
    <property type="entry name" value="RESPONSE_REGULATORY"/>
    <property type="match status" value="1"/>
</dbReference>
<dbReference type="InterPro" id="IPR011006">
    <property type="entry name" value="CheY-like_superfamily"/>
</dbReference>
<dbReference type="PANTHER" id="PTHR32071:SF57">
    <property type="entry name" value="C4-DICARBOXYLATE TRANSPORT TRANSCRIPTIONAL REGULATORY PROTEIN DCTD"/>
    <property type="match status" value="1"/>
</dbReference>
<keyword evidence="4" id="KW-0804">Transcription</keyword>
<dbReference type="Pfam" id="PF00158">
    <property type="entry name" value="Sigma54_activat"/>
    <property type="match status" value="1"/>
</dbReference>
<dbReference type="InterPro" id="IPR002197">
    <property type="entry name" value="HTH_Fis"/>
</dbReference>
<evidence type="ECO:0000256" key="4">
    <source>
        <dbReference type="ARBA" id="ARBA00023163"/>
    </source>
</evidence>
<dbReference type="RefSeq" id="WP_132325454.1">
    <property type="nucleotide sequence ID" value="NZ_FWZT01000033.1"/>
</dbReference>
<dbReference type="InterPro" id="IPR025944">
    <property type="entry name" value="Sigma_54_int_dom_CS"/>
</dbReference>
<dbReference type="GO" id="GO:0000160">
    <property type="term" value="P:phosphorelay signal transduction system"/>
    <property type="evidence" value="ECO:0007669"/>
    <property type="project" value="InterPro"/>
</dbReference>
<feature type="domain" description="Response regulatory" evidence="7">
    <location>
        <begin position="1"/>
        <end position="113"/>
    </location>
</feature>
<dbReference type="AlphaFoldDB" id="A0A1Y6CN87"/>
<evidence type="ECO:0000259" key="7">
    <source>
        <dbReference type="PROSITE" id="PS50110"/>
    </source>
</evidence>
<keyword evidence="3" id="KW-0805">Transcription regulation</keyword>
<dbReference type="GO" id="GO:0005524">
    <property type="term" value="F:ATP binding"/>
    <property type="evidence" value="ECO:0007669"/>
    <property type="project" value="UniProtKB-KW"/>
</dbReference>
<organism evidence="8 9">
    <name type="scientific">Pseudobacteriovorax antillogorgiicola</name>
    <dbReference type="NCBI Taxonomy" id="1513793"/>
    <lineage>
        <taxon>Bacteria</taxon>
        <taxon>Pseudomonadati</taxon>
        <taxon>Bdellovibrionota</taxon>
        <taxon>Oligoflexia</taxon>
        <taxon>Oligoflexales</taxon>
        <taxon>Pseudobacteriovoracaceae</taxon>
        <taxon>Pseudobacteriovorax</taxon>
    </lineage>
</organism>
<keyword evidence="8" id="KW-0238">DNA-binding</keyword>
<evidence type="ECO:0000313" key="8">
    <source>
        <dbReference type="EMBL" id="SMF79346.1"/>
    </source>
</evidence>
<dbReference type="InterPro" id="IPR027417">
    <property type="entry name" value="P-loop_NTPase"/>
</dbReference>
<feature type="modified residue" description="4-aspartylphosphate" evidence="5">
    <location>
        <position position="49"/>
    </location>
</feature>
<dbReference type="SUPFAM" id="SSF52172">
    <property type="entry name" value="CheY-like"/>
    <property type="match status" value="1"/>
</dbReference>
<keyword evidence="5" id="KW-0597">Phosphoprotein</keyword>
<feature type="domain" description="Sigma-54 factor interaction" evidence="6">
    <location>
        <begin position="134"/>
        <end position="363"/>
    </location>
</feature>
<dbReference type="PROSITE" id="PS00675">
    <property type="entry name" value="SIGMA54_INTERACT_1"/>
    <property type="match status" value="1"/>
</dbReference>
<dbReference type="SUPFAM" id="SSF52540">
    <property type="entry name" value="P-loop containing nucleoside triphosphate hydrolases"/>
    <property type="match status" value="1"/>
</dbReference>
<keyword evidence="1" id="KW-0547">Nucleotide-binding</keyword>
<evidence type="ECO:0000256" key="2">
    <source>
        <dbReference type="ARBA" id="ARBA00022840"/>
    </source>
</evidence>
<dbReference type="GO" id="GO:0006355">
    <property type="term" value="P:regulation of DNA-templated transcription"/>
    <property type="evidence" value="ECO:0007669"/>
    <property type="project" value="InterPro"/>
</dbReference>
<dbReference type="EMBL" id="FWZT01000033">
    <property type="protein sequence ID" value="SMF79346.1"/>
    <property type="molecule type" value="Genomic_DNA"/>
</dbReference>
<dbReference type="Proteomes" id="UP000192907">
    <property type="component" value="Unassembled WGS sequence"/>
</dbReference>
<dbReference type="FunFam" id="3.40.50.300:FF:000006">
    <property type="entry name" value="DNA-binding transcriptional regulator NtrC"/>
    <property type="match status" value="1"/>
</dbReference>
<dbReference type="PANTHER" id="PTHR32071">
    <property type="entry name" value="TRANSCRIPTIONAL REGULATORY PROTEIN"/>
    <property type="match status" value="1"/>
</dbReference>
<dbReference type="Pfam" id="PF02954">
    <property type="entry name" value="HTH_8"/>
    <property type="match status" value="1"/>
</dbReference>
<dbReference type="Gene3D" id="1.10.10.60">
    <property type="entry name" value="Homeodomain-like"/>
    <property type="match status" value="1"/>
</dbReference>
<evidence type="ECO:0000256" key="3">
    <source>
        <dbReference type="ARBA" id="ARBA00023015"/>
    </source>
</evidence>
<dbReference type="SMART" id="SM00382">
    <property type="entry name" value="AAA"/>
    <property type="match status" value="1"/>
</dbReference>
<keyword evidence="2" id="KW-0067">ATP-binding</keyword>
<dbReference type="SUPFAM" id="SSF46689">
    <property type="entry name" value="Homeodomain-like"/>
    <property type="match status" value="1"/>
</dbReference>
<dbReference type="CDD" id="cd00009">
    <property type="entry name" value="AAA"/>
    <property type="match status" value="1"/>
</dbReference>
<dbReference type="InterPro" id="IPR009057">
    <property type="entry name" value="Homeodomain-like_sf"/>
</dbReference>
<reference evidence="9" key="1">
    <citation type="submission" date="2017-04" db="EMBL/GenBank/DDBJ databases">
        <authorList>
            <person name="Varghese N."/>
            <person name="Submissions S."/>
        </authorList>
    </citation>
    <scope>NUCLEOTIDE SEQUENCE [LARGE SCALE GENOMIC DNA]</scope>
    <source>
        <strain evidence="9">RKEM611</strain>
    </source>
</reference>
<dbReference type="Gene3D" id="3.40.50.300">
    <property type="entry name" value="P-loop containing nucleotide triphosphate hydrolases"/>
    <property type="match status" value="1"/>
</dbReference>
<evidence type="ECO:0000259" key="6">
    <source>
        <dbReference type="PROSITE" id="PS50045"/>
    </source>
</evidence>
<dbReference type="InterPro" id="IPR058031">
    <property type="entry name" value="AAA_lid_NorR"/>
</dbReference>
<sequence length="463" mass="52266">MTNIMVLDFEGSFEEHLDIVRGSKVSYVKSTLEMYELCQEDCYEAAIIDFDHPLAHVDSVEKIKSVAPGIHILGLSTIPDVQLIVKAVQSGAGDFIAKPASNEEIKSFLDIVRRTKVLGTSPHATITLRDGRPIIGNSNPIRQVFTLIERLSKVDTTVLIRGESGTGKELVAQALHNNSSRKDQPFVAVNCGAIPENLIESELFGFERGTFTGADRRKVGKFQFANRGTIFLDEIGDVSPQMQVKLLRALQEKKVTPVGSHEEIPIDVRVISATNKPLETMVKEETFRSDLYYRLNVMPIHLPPLRDRTDDIEALCQFMIEKFNHLHSRSIQGLSIESLDLLRSYSWPGNVRELENVIEHAFIIESTQTIHREALPHYIVDQTGPDMGSQSNGEGEGFPLFSGKQDDLKYPMLKEQFEKEFIKTALKTYRGRINLTAEQTQMTKVTLLRKLEKYDINPKDFQH</sequence>
<accession>A0A1Y6CN87</accession>
<dbReference type="InterPro" id="IPR003593">
    <property type="entry name" value="AAA+_ATPase"/>
</dbReference>
<evidence type="ECO:0000256" key="1">
    <source>
        <dbReference type="ARBA" id="ARBA00022741"/>
    </source>
</evidence>
<dbReference type="STRING" id="1513793.SAMN06296036_13359"/>
<protein>
    <submittedName>
        <fullName evidence="8">DNA-binding transcriptional response regulator, NtrC family, contains REC, AAA-type ATPase, and a Fis-type DNA-binding domains</fullName>
    </submittedName>
</protein>
<dbReference type="OrthoDB" id="5287858at2"/>
<dbReference type="InterPro" id="IPR025662">
    <property type="entry name" value="Sigma_54_int_dom_ATP-bd_1"/>
</dbReference>
<proteinExistence type="predicted"/>
<evidence type="ECO:0000256" key="5">
    <source>
        <dbReference type="PROSITE-ProRule" id="PRU00169"/>
    </source>
</evidence>
<dbReference type="InterPro" id="IPR002078">
    <property type="entry name" value="Sigma_54_int"/>
</dbReference>
<name>A0A1Y6CN87_9BACT</name>
<dbReference type="Pfam" id="PF25601">
    <property type="entry name" value="AAA_lid_14"/>
    <property type="match status" value="1"/>
</dbReference>
<dbReference type="Gene3D" id="1.10.8.60">
    <property type="match status" value="1"/>
</dbReference>
<dbReference type="Gene3D" id="3.40.50.2300">
    <property type="match status" value="1"/>
</dbReference>
<dbReference type="InterPro" id="IPR001789">
    <property type="entry name" value="Sig_transdc_resp-reg_receiver"/>
</dbReference>
<dbReference type="PROSITE" id="PS00688">
    <property type="entry name" value="SIGMA54_INTERACT_3"/>
    <property type="match status" value="1"/>
</dbReference>
<dbReference type="PROSITE" id="PS50045">
    <property type="entry name" value="SIGMA54_INTERACT_4"/>
    <property type="match status" value="1"/>
</dbReference>
<gene>
    <name evidence="8" type="ORF">SAMN06296036_13359</name>
</gene>
<evidence type="ECO:0000313" key="9">
    <source>
        <dbReference type="Proteomes" id="UP000192907"/>
    </source>
</evidence>
<keyword evidence="9" id="KW-1185">Reference proteome</keyword>
<dbReference type="GO" id="GO:0043565">
    <property type="term" value="F:sequence-specific DNA binding"/>
    <property type="evidence" value="ECO:0007669"/>
    <property type="project" value="InterPro"/>
</dbReference>